<keyword evidence="2" id="KW-1133">Transmembrane helix</keyword>
<name>T1EH33_HELRO</name>
<dbReference type="AlphaFoldDB" id="T1EH33"/>
<dbReference type="PANTHER" id="PTHR10877:SF150">
    <property type="entry name" value="REJ DOMAIN-CONTAINING PROTEIN"/>
    <property type="match status" value="1"/>
</dbReference>
<dbReference type="KEGG" id="hro:HELRODRAFT_124863"/>
<evidence type="ECO:0000256" key="1">
    <source>
        <dbReference type="PROSITE-ProRule" id="PRU00152"/>
    </source>
</evidence>
<dbReference type="GeneID" id="20195883"/>
<dbReference type="EMBL" id="KB097552">
    <property type="protein sequence ID" value="ESN95043.1"/>
    <property type="molecule type" value="Genomic_DNA"/>
</dbReference>
<dbReference type="PROSITE" id="PS50095">
    <property type="entry name" value="PLAT"/>
    <property type="match status" value="1"/>
</dbReference>
<dbReference type="FunFam" id="2.60.60.20:FF:000029">
    <property type="entry name" value="Predicted protein"/>
    <property type="match status" value="1"/>
</dbReference>
<dbReference type="PANTHER" id="PTHR10877">
    <property type="entry name" value="POLYCYSTIN FAMILY MEMBER"/>
    <property type="match status" value="1"/>
</dbReference>
<dbReference type="SMART" id="SM00308">
    <property type="entry name" value="LH2"/>
    <property type="match status" value="1"/>
</dbReference>
<reference evidence="5" key="3">
    <citation type="submission" date="2015-06" db="UniProtKB">
        <authorList>
            <consortium name="EnsemblMetazoa"/>
        </authorList>
    </citation>
    <scope>IDENTIFICATION</scope>
</reference>
<reference evidence="6" key="1">
    <citation type="submission" date="2012-12" db="EMBL/GenBank/DDBJ databases">
        <authorList>
            <person name="Hellsten U."/>
            <person name="Grimwood J."/>
            <person name="Chapman J.A."/>
            <person name="Shapiro H."/>
            <person name="Aerts A."/>
            <person name="Otillar R.P."/>
            <person name="Terry A.Y."/>
            <person name="Boore J.L."/>
            <person name="Simakov O."/>
            <person name="Marletaz F."/>
            <person name="Cho S.-J."/>
            <person name="Edsinger-Gonzales E."/>
            <person name="Havlak P."/>
            <person name="Kuo D.-H."/>
            <person name="Larsson T."/>
            <person name="Lv J."/>
            <person name="Arendt D."/>
            <person name="Savage R."/>
            <person name="Osoegawa K."/>
            <person name="de Jong P."/>
            <person name="Lindberg D.R."/>
            <person name="Seaver E.C."/>
            <person name="Weisblat D.A."/>
            <person name="Putnam N.H."/>
            <person name="Grigoriev I.V."/>
            <person name="Rokhsar D.S."/>
        </authorList>
    </citation>
    <scope>NUCLEOTIDE SEQUENCE</scope>
</reference>
<dbReference type="EMBL" id="AMQM01007033">
    <property type="status" value="NOT_ANNOTATED_CDS"/>
    <property type="molecule type" value="Genomic_DNA"/>
</dbReference>
<dbReference type="InParanoid" id="T1EH33"/>
<dbReference type="CTD" id="20195883"/>
<accession>T1EH33</accession>
<dbReference type="eggNOG" id="KOG3599">
    <property type="taxonomic scope" value="Eukaryota"/>
</dbReference>
<evidence type="ECO:0000313" key="6">
    <source>
        <dbReference type="Proteomes" id="UP000015101"/>
    </source>
</evidence>
<evidence type="ECO:0000259" key="3">
    <source>
        <dbReference type="PROSITE" id="PS50095"/>
    </source>
</evidence>
<dbReference type="HOGENOM" id="CLU_009624_1_0_1"/>
<evidence type="ECO:0000313" key="4">
    <source>
        <dbReference type="EMBL" id="ESN95043.1"/>
    </source>
</evidence>
<evidence type="ECO:0000256" key="2">
    <source>
        <dbReference type="SAM" id="Phobius"/>
    </source>
</evidence>
<comment type="caution">
    <text evidence="1">Lacks conserved residue(s) required for the propagation of feature annotation.</text>
</comment>
<dbReference type="InterPro" id="IPR036392">
    <property type="entry name" value="PLAT/LH2_dom_sf"/>
</dbReference>
<dbReference type="Proteomes" id="UP000015101">
    <property type="component" value="Unassembled WGS sequence"/>
</dbReference>
<gene>
    <name evidence="5" type="primary">20195883</name>
    <name evidence="4" type="ORF">HELRODRAFT_124863</name>
</gene>
<keyword evidence="2" id="KW-0472">Membrane</keyword>
<dbReference type="Gene3D" id="2.60.60.20">
    <property type="entry name" value="PLAT/LH2 domain"/>
    <property type="match status" value="1"/>
</dbReference>
<keyword evidence="6" id="KW-1185">Reference proteome</keyword>
<dbReference type="SUPFAM" id="SSF49723">
    <property type="entry name" value="Lipase/lipooxygenase domain (PLAT/LH2 domain)"/>
    <property type="match status" value="1"/>
</dbReference>
<protein>
    <recommendedName>
        <fullName evidence="3">PLAT domain-containing protein</fullName>
    </recommendedName>
</protein>
<dbReference type="InterPro" id="IPR001024">
    <property type="entry name" value="PLAT/LH2_dom"/>
</dbReference>
<organism evidence="5 6">
    <name type="scientific">Helobdella robusta</name>
    <name type="common">Californian leech</name>
    <dbReference type="NCBI Taxonomy" id="6412"/>
    <lineage>
        <taxon>Eukaryota</taxon>
        <taxon>Metazoa</taxon>
        <taxon>Spiralia</taxon>
        <taxon>Lophotrochozoa</taxon>
        <taxon>Annelida</taxon>
        <taxon>Clitellata</taxon>
        <taxon>Hirudinea</taxon>
        <taxon>Rhynchobdellida</taxon>
        <taxon>Glossiphoniidae</taxon>
        <taxon>Helobdella</taxon>
    </lineage>
</organism>
<proteinExistence type="predicted"/>
<dbReference type="STRING" id="6412.T1EH33"/>
<sequence>VSPKSRIKKTVCLCNHLTSFSGGFVVQPNTLDWSFIFANADIAKNPTLYSTVIIIGLLYLLALIWARWKDKKDFEKLGVTPLPDNDPNDKYLYEIIVSTGLRKNAGTKSKVHVIFSGDFEETDPRTLEDDKRAVLMRGGVDSFLMAVPRPLGALNYLRVWHDNSGKGKYASWYVNWILVRDIQTLEKFHFIVNQWFAVE</sequence>
<dbReference type="OrthoDB" id="10039908at2759"/>
<dbReference type="OMA" id="WSFIFAN"/>
<reference evidence="4 6" key="2">
    <citation type="journal article" date="2013" name="Nature">
        <title>Insights into bilaterian evolution from three spiralian genomes.</title>
        <authorList>
            <person name="Simakov O."/>
            <person name="Marletaz F."/>
            <person name="Cho S.J."/>
            <person name="Edsinger-Gonzales E."/>
            <person name="Havlak P."/>
            <person name="Hellsten U."/>
            <person name="Kuo D.H."/>
            <person name="Larsson T."/>
            <person name="Lv J."/>
            <person name="Arendt D."/>
            <person name="Savage R."/>
            <person name="Osoegawa K."/>
            <person name="de Jong P."/>
            <person name="Grimwood J."/>
            <person name="Chapman J.A."/>
            <person name="Shapiro H."/>
            <person name="Aerts A."/>
            <person name="Otillar R.P."/>
            <person name="Terry A.Y."/>
            <person name="Boore J.L."/>
            <person name="Grigoriev I.V."/>
            <person name="Lindberg D.R."/>
            <person name="Seaver E.C."/>
            <person name="Weisblat D.A."/>
            <person name="Putnam N.H."/>
            <person name="Rokhsar D.S."/>
        </authorList>
    </citation>
    <scope>NUCLEOTIDE SEQUENCE</scope>
</reference>
<keyword evidence="2" id="KW-0812">Transmembrane</keyword>
<dbReference type="Pfam" id="PF01477">
    <property type="entry name" value="PLAT"/>
    <property type="match status" value="1"/>
</dbReference>
<dbReference type="InterPro" id="IPR051223">
    <property type="entry name" value="Polycystin"/>
</dbReference>
<dbReference type="RefSeq" id="XP_009026932.1">
    <property type="nucleotide sequence ID" value="XM_009028684.1"/>
</dbReference>
<feature type="domain" description="PLAT" evidence="3">
    <location>
        <begin position="91"/>
        <end position="199"/>
    </location>
</feature>
<dbReference type="EnsemblMetazoa" id="HelroT124863">
    <property type="protein sequence ID" value="HelroP124863"/>
    <property type="gene ID" value="HelroG124863"/>
</dbReference>
<evidence type="ECO:0000313" key="5">
    <source>
        <dbReference type="EnsemblMetazoa" id="HelroP124863"/>
    </source>
</evidence>
<feature type="transmembrane region" description="Helical" evidence="2">
    <location>
        <begin position="47"/>
        <end position="66"/>
    </location>
</feature>